<reference evidence="2 3" key="1">
    <citation type="submission" date="2016-10" db="EMBL/GenBank/DDBJ databases">
        <authorList>
            <person name="de Groot N.N."/>
        </authorList>
    </citation>
    <scope>NUCLEOTIDE SEQUENCE [LARGE SCALE GENOMIC DNA]</scope>
    <source>
        <strain evidence="2 3">F</strain>
    </source>
</reference>
<name>A0A1I6IE82_9FIRM</name>
<evidence type="ECO:0000256" key="1">
    <source>
        <dbReference type="SAM" id="Phobius"/>
    </source>
</evidence>
<dbReference type="InterPro" id="IPR045584">
    <property type="entry name" value="Pilin-like"/>
</dbReference>
<dbReference type="EMBL" id="FOZC01000001">
    <property type="protein sequence ID" value="SFR65077.1"/>
    <property type="molecule type" value="Genomic_DNA"/>
</dbReference>
<dbReference type="Pfam" id="PF07963">
    <property type="entry name" value="N_methyl"/>
    <property type="match status" value="1"/>
</dbReference>
<dbReference type="InterPro" id="IPR012902">
    <property type="entry name" value="N_methyl_site"/>
</dbReference>
<sequence length="143" mass="15213">MLKKMRERKGFTLAELLIVVAIIGVLVAIAIPIFTAQLEKSRDAVTASNARAAYAEACVAKLTEEDNGKADYNETEKTVTVSDVVVKGESDNGAFYGTSKSIDLPFTIADADAKKLDKASSGKVAITFSWSNTDNTCTATVAE</sequence>
<evidence type="ECO:0000313" key="3">
    <source>
        <dbReference type="Proteomes" id="UP000214760"/>
    </source>
</evidence>
<keyword evidence="1" id="KW-1133">Transmembrane helix</keyword>
<dbReference type="AlphaFoldDB" id="A0A1I6IE82"/>
<feature type="transmembrane region" description="Helical" evidence="1">
    <location>
        <begin position="12"/>
        <end position="34"/>
    </location>
</feature>
<dbReference type="SUPFAM" id="SSF54523">
    <property type="entry name" value="Pili subunits"/>
    <property type="match status" value="1"/>
</dbReference>
<gene>
    <name evidence="2" type="ORF">SAMN02910262_00303</name>
</gene>
<protein>
    <submittedName>
        <fullName evidence="2">Prepilin-type N-terminal cleavage/methylation domain-containing protein</fullName>
    </submittedName>
</protein>
<keyword evidence="1" id="KW-0472">Membrane</keyword>
<dbReference type="Gene3D" id="3.30.700.10">
    <property type="entry name" value="Glycoprotein, Type 4 Pilin"/>
    <property type="match status" value="1"/>
</dbReference>
<dbReference type="NCBIfam" id="TIGR02532">
    <property type="entry name" value="IV_pilin_GFxxxE"/>
    <property type="match status" value="1"/>
</dbReference>
<keyword evidence="1" id="KW-0812">Transmembrane</keyword>
<organism evidence="2 3">
    <name type="scientific">[Clostridium] aminophilum</name>
    <dbReference type="NCBI Taxonomy" id="1526"/>
    <lineage>
        <taxon>Bacteria</taxon>
        <taxon>Bacillati</taxon>
        <taxon>Bacillota</taxon>
        <taxon>Clostridia</taxon>
        <taxon>Lachnospirales</taxon>
        <taxon>Lachnospiraceae</taxon>
    </lineage>
</organism>
<evidence type="ECO:0000313" key="2">
    <source>
        <dbReference type="EMBL" id="SFR65077.1"/>
    </source>
</evidence>
<dbReference type="PANTHER" id="PTHR30093">
    <property type="entry name" value="GENERAL SECRETION PATHWAY PROTEIN G"/>
    <property type="match status" value="1"/>
</dbReference>
<accession>A0A1I6IE82</accession>
<dbReference type="Proteomes" id="UP000214760">
    <property type="component" value="Unassembled WGS sequence"/>
</dbReference>
<proteinExistence type="predicted"/>
<dbReference type="RefSeq" id="WP_051684505.1">
    <property type="nucleotide sequence ID" value="NZ_FOZC01000001.1"/>
</dbReference>